<dbReference type="SUPFAM" id="SSF50978">
    <property type="entry name" value="WD40 repeat-like"/>
    <property type="match status" value="2"/>
</dbReference>
<dbReference type="KEGG" id="trg:TRUGW13939_00912"/>
<keyword evidence="2" id="KW-0963">Cytoplasm</keyword>
<gene>
    <name evidence="8" type="ORF">TRUGW13939_00912</name>
</gene>
<keyword evidence="9" id="KW-1185">Reference proteome</keyword>
<evidence type="ECO:0000313" key="9">
    <source>
        <dbReference type="Proteomes" id="UP000509510"/>
    </source>
</evidence>
<dbReference type="GeneID" id="55988425"/>
<dbReference type="InterPro" id="IPR036322">
    <property type="entry name" value="WD40_repeat_dom_sf"/>
</dbReference>
<evidence type="ECO:0000256" key="4">
    <source>
        <dbReference type="ARBA" id="ARBA00022694"/>
    </source>
</evidence>
<evidence type="ECO:0000256" key="7">
    <source>
        <dbReference type="PROSITE-ProRule" id="PRU00221"/>
    </source>
</evidence>
<dbReference type="RefSeq" id="XP_035340011.1">
    <property type="nucleotide sequence ID" value="XM_035484118.1"/>
</dbReference>
<name>A0A7H8QJK5_TALRU</name>
<accession>A0A7H8QJK5</accession>
<proteinExistence type="inferred from homology"/>
<dbReference type="PROSITE" id="PS00678">
    <property type="entry name" value="WD_REPEATS_1"/>
    <property type="match status" value="1"/>
</dbReference>
<dbReference type="Proteomes" id="UP000509510">
    <property type="component" value="Chromosome I"/>
</dbReference>
<dbReference type="AlphaFoldDB" id="A0A7H8QJK5"/>
<dbReference type="InterPro" id="IPR019775">
    <property type="entry name" value="WD40_repeat_CS"/>
</dbReference>
<evidence type="ECO:0000256" key="2">
    <source>
        <dbReference type="ARBA" id="ARBA00022490"/>
    </source>
</evidence>
<dbReference type="SMART" id="SM00320">
    <property type="entry name" value="WD40"/>
    <property type="match status" value="7"/>
</dbReference>
<keyword evidence="5" id="KW-0677">Repeat</keyword>
<evidence type="ECO:0000256" key="6">
    <source>
        <dbReference type="ARBA" id="ARBA00038255"/>
    </source>
</evidence>
<comment type="similarity">
    <text evidence="6">Belongs to the WD repeat WDR6 family.</text>
</comment>
<evidence type="ECO:0000313" key="8">
    <source>
        <dbReference type="EMBL" id="QKX53832.1"/>
    </source>
</evidence>
<evidence type="ECO:0000256" key="3">
    <source>
        <dbReference type="ARBA" id="ARBA00022574"/>
    </source>
</evidence>
<feature type="repeat" description="WD" evidence="7">
    <location>
        <begin position="251"/>
        <end position="268"/>
    </location>
</feature>
<dbReference type="EMBL" id="CP055898">
    <property type="protein sequence ID" value="QKX53832.1"/>
    <property type="molecule type" value="Genomic_DNA"/>
</dbReference>
<dbReference type="PANTHER" id="PTHR14344">
    <property type="entry name" value="WD REPEAT PROTEIN"/>
    <property type="match status" value="1"/>
</dbReference>
<dbReference type="InterPro" id="IPR015943">
    <property type="entry name" value="WD40/YVTN_repeat-like_dom_sf"/>
</dbReference>
<evidence type="ECO:0000256" key="1">
    <source>
        <dbReference type="ARBA" id="ARBA00004496"/>
    </source>
</evidence>
<evidence type="ECO:0000256" key="5">
    <source>
        <dbReference type="ARBA" id="ARBA00022737"/>
    </source>
</evidence>
<dbReference type="PROSITE" id="PS50082">
    <property type="entry name" value="WD_REPEATS_2"/>
    <property type="match status" value="1"/>
</dbReference>
<dbReference type="GO" id="GO:0005737">
    <property type="term" value="C:cytoplasm"/>
    <property type="evidence" value="ECO:0007669"/>
    <property type="project" value="UniProtKB-SubCell"/>
</dbReference>
<dbReference type="InterPro" id="IPR001680">
    <property type="entry name" value="WD40_rpt"/>
</dbReference>
<dbReference type="Gene3D" id="2.130.10.10">
    <property type="entry name" value="YVTN repeat-like/Quinoprotein amine dehydrogenase"/>
    <property type="match status" value="4"/>
</dbReference>
<organism evidence="8 9">
    <name type="scientific">Talaromyces rugulosus</name>
    <name type="common">Penicillium rugulosum</name>
    <dbReference type="NCBI Taxonomy" id="121627"/>
    <lineage>
        <taxon>Eukaryota</taxon>
        <taxon>Fungi</taxon>
        <taxon>Dikarya</taxon>
        <taxon>Ascomycota</taxon>
        <taxon>Pezizomycotina</taxon>
        <taxon>Eurotiomycetes</taxon>
        <taxon>Eurotiomycetidae</taxon>
        <taxon>Eurotiales</taxon>
        <taxon>Trichocomaceae</taxon>
        <taxon>Talaromyces</taxon>
        <taxon>Talaromyces sect. Islandici</taxon>
    </lineage>
</organism>
<dbReference type="OrthoDB" id="5594999at2759"/>
<dbReference type="InterPro" id="IPR051973">
    <property type="entry name" value="tRNA_Anticodon_Mtase-Reg"/>
</dbReference>
<keyword evidence="4" id="KW-0819">tRNA processing</keyword>
<dbReference type="GO" id="GO:0030488">
    <property type="term" value="P:tRNA methylation"/>
    <property type="evidence" value="ECO:0007669"/>
    <property type="project" value="TreeGrafter"/>
</dbReference>
<protein>
    <submittedName>
        <fullName evidence="8">Uncharacterized protein</fullName>
    </submittedName>
</protein>
<sequence>MSLSLEHLDSCVPVTGLKAVQYGSLPLLLQGQGPFASVINTQNGQLLSKIRVFRRNNVHGFMIDESRRDDNTKKIDILVWGGQSIRILSLSSNDDHHQAVVLTHETAEYVAPDWVYDICASHVKDTMSHAYAIMGHNSLLSVHLVNASDSSRHPKAIRLKRVAAGVKSTLYSANVLALSPSHILMAAGTVFGEIIVWSCFREWGLEEENVNTKSSIHHFFTGHDGSVFGVNISDEIGCCSAADAEKQPMRRLLASCSDDRTVRIWDISDCFRITSADASAYQTDDGFALRSTGFGSTAPVNIAGGSEIAVAKEWGHISRIWGVYFLPVGENSPNDAVNLVSRGEDATCQLWRLDLKPQPNTEFRYGLRNLSILSHHIGKQIWSLSLAKKNDETVIYTGGGDGGVRVFELDYFGNSSRNVNLPDHSPYNSRTMVKFANSQTNNGNLLKSFAFVSEDSLITVSDSGVVQVGKVHFSSCSKFQTKPQIVWQDIALEEDLRLVASIATLPRRGIALIGSGSRVIRLYDHRSKTLSEMTSVPLRPSRILILDLGDSSTPLRGVCFVVCYMKTEHVDLFYVEFGENEIYQTRRIRVSIPTSFDVTVATAFCHDKYLALGGKGGGLVVYKLGFQTDTLEYLFCDYKEKKKNILRCILPIDDPDDPNTGYILSGGQNGSFFVHRLRQGSDEAAEIKLVHQAHTPFPHIEGAYFDATTGDLMLMGGKGISFILWNETTQTEVMVLDCGGARRVLDFMPHFDAPGSGIFAWNHQRALHVLVADSVPCRPPLRIGSHGRELKSVAVGYWSDGSSSSKIPYIASVGEDTAIRISVPTDDNNWTPLRCLRVMTHHVTGLQQIQWSADGRFLFSSGGREEFFVWKIRRSVPKLGLAVLREGVCPRESFELELRIMSFDVLRLEADSAVGEEEEEEERFLIALVYSNSTVKVFLYTSSSGSGGGGTFDLLLRGTYSSNCLTEVHFIEIGSTRYLVTGATDGYVAFWPLTSIIIHGRDNNAAVGSIEWNIHHAIHTSSIKSLEIMRLSATCQLLIGGGDDNALSITTFRFEENENEQPVISTVSVPNAHASAITAIKILNVQRNDDENGSAVVNMASSGNDQRVKLWRVGIDGGRTKAISVSLDVDWYCAVADIAAMDVMEMPDKNDEGKMKRVLVVAGVGMEMLRVKDVF</sequence>
<keyword evidence="3 7" id="KW-0853">WD repeat</keyword>
<reference evidence="9" key="1">
    <citation type="submission" date="2020-06" db="EMBL/GenBank/DDBJ databases">
        <title>A chromosome-scale genome assembly of Talaromyces rugulosus W13939.</title>
        <authorList>
            <person name="Wang B."/>
            <person name="Guo L."/>
            <person name="Ye K."/>
            <person name="Wang L."/>
        </authorList>
    </citation>
    <scope>NUCLEOTIDE SEQUENCE [LARGE SCALE GENOMIC DNA]</scope>
    <source>
        <strain evidence="9">W13939</strain>
    </source>
</reference>
<dbReference type="Pfam" id="PF00400">
    <property type="entry name" value="WD40"/>
    <property type="match status" value="2"/>
</dbReference>
<comment type="subcellular location">
    <subcellularLocation>
        <location evidence="1">Cytoplasm</location>
    </subcellularLocation>
</comment>
<dbReference type="PANTHER" id="PTHR14344:SF3">
    <property type="entry name" value="WD REPEAT-CONTAINING PROTEIN 6"/>
    <property type="match status" value="1"/>
</dbReference>